<comment type="caution">
    <text evidence="11">The sequence shown here is derived from an EMBL/GenBank/DDBJ whole genome shotgun (WGS) entry which is preliminary data.</text>
</comment>
<dbReference type="EC" id="3.4.11.-" evidence="10"/>
<name>A0A9D2B346_9FIRM</name>
<dbReference type="GO" id="GO:0008237">
    <property type="term" value="F:metallopeptidase activity"/>
    <property type="evidence" value="ECO:0007669"/>
    <property type="project" value="UniProtKB-KW"/>
</dbReference>
<dbReference type="GO" id="GO:0005737">
    <property type="term" value="C:cytoplasm"/>
    <property type="evidence" value="ECO:0007669"/>
    <property type="project" value="UniProtKB-ARBA"/>
</dbReference>
<reference evidence="11" key="2">
    <citation type="submission" date="2021-04" db="EMBL/GenBank/DDBJ databases">
        <authorList>
            <person name="Gilroy R."/>
        </authorList>
    </citation>
    <scope>NUCLEOTIDE SEQUENCE</scope>
    <source>
        <strain evidence="11">ChiSjej1B19-8411</strain>
    </source>
</reference>
<dbReference type="AlphaFoldDB" id="A0A9D2B346"/>
<dbReference type="GO" id="GO:0008270">
    <property type="term" value="F:zinc ion binding"/>
    <property type="evidence" value="ECO:0007669"/>
    <property type="project" value="InterPro"/>
</dbReference>
<evidence type="ECO:0000313" key="11">
    <source>
        <dbReference type="EMBL" id="HIX58721.1"/>
    </source>
</evidence>
<comment type="cofactor">
    <cofactor evidence="1 10">
        <name>Zn(2+)</name>
        <dbReference type="ChEBI" id="CHEBI:29105"/>
    </cofactor>
</comment>
<sequence>MNDRKTAEELLSFLEQCPSAFHTASCVAGQLLEAGFVELQEKDSWKLEKNGKYFVKRNDSSLIAFQTSGAAEEGFRIAASHSDSPAFQIKEYPEMEVDQKYVKLNVERYGGMIMNTWMDRPLSVAGRIVVRDGEKLVSRLVNVDRDLIMIPNVAIHMNREVNQGYAYNAQKDMLPLYGLQGEKVPFLSVVADAAGVKEEDILGHDLFLYNRQKGSIWGAREEFISGPRLDDLQCVYGTLQGFLQGKREVHTAVYGLFDNEEVGSGTRQGAASTFLQDVLLRINMGMGRSYEDYLRAMSQSCMISADNAHGIHPNHPEFADPVHHPVPNGGLVIKYSGNQKYCTNGMTAAFLKDLCERAEVPVQIYVNRSDIPGGSTLGNIAVSRVPVPAVDVGLAQLAMHSAYETAGVRDTGYLIRTCEEFFS</sequence>
<dbReference type="Gene3D" id="3.40.630.10">
    <property type="entry name" value="Zn peptidases"/>
    <property type="match status" value="1"/>
</dbReference>
<keyword evidence="5 9" id="KW-0479">Metal-binding</keyword>
<evidence type="ECO:0000256" key="7">
    <source>
        <dbReference type="ARBA" id="ARBA00022833"/>
    </source>
</evidence>
<dbReference type="SUPFAM" id="SSF53187">
    <property type="entry name" value="Zn-dependent exopeptidases"/>
    <property type="match status" value="1"/>
</dbReference>
<protein>
    <recommendedName>
        <fullName evidence="10">M18 family aminopeptidase</fullName>
        <ecNumber evidence="10">3.4.11.-</ecNumber>
    </recommendedName>
</protein>
<dbReference type="Gene3D" id="2.30.250.10">
    <property type="entry name" value="Aminopeptidase i, Domain 2"/>
    <property type="match status" value="1"/>
</dbReference>
<dbReference type="GO" id="GO:0006508">
    <property type="term" value="P:proteolysis"/>
    <property type="evidence" value="ECO:0007669"/>
    <property type="project" value="UniProtKB-KW"/>
</dbReference>
<evidence type="ECO:0000256" key="5">
    <source>
        <dbReference type="ARBA" id="ARBA00022723"/>
    </source>
</evidence>
<dbReference type="EMBL" id="DXEX01000077">
    <property type="protein sequence ID" value="HIX58721.1"/>
    <property type="molecule type" value="Genomic_DNA"/>
</dbReference>
<evidence type="ECO:0000256" key="9">
    <source>
        <dbReference type="RuleBase" id="RU004386"/>
    </source>
</evidence>
<dbReference type="PRINTS" id="PR00932">
    <property type="entry name" value="AMINO1PTASE"/>
</dbReference>
<dbReference type="InterPro" id="IPR023358">
    <property type="entry name" value="Peptidase_M18_dom2"/>
</dbReference>
<dbReference type="GO" id="GO:0004177">
    <property type="term" value="F:aminopeptidase activity"/>
    <property type="evidence" value="ECO:0007669"/>
    <property type="project" value="UniProtKB-KW"/>
</dbReference>
<dbReference type="SUPFAM" id="SSF101821">
    <property type="entry name" value="Aminopeptidase/glucanase lid domain"/>
    <property type="match status" value="1"/>
</dbReference>
<dbReference type="NCBIfam" id="NF002759">
    <property type="entry name" value="PRK02813.1"/>
    <property type="match status" value="1"/>
</dbReference>
<dbReference type="CDD" id="cd05658">
    <property type="entry name" value="M18_DAP"/>
    <property type="match status" value="1"/>
</dbReference>
<proteinExistence type="inferred from homology"/>
<reference evidence="11" key="1">
    <citation type="journal article" date="2021" name="PeerJ">
        <title>Extensive microbial diversity within the chicken gut microbiome revealed by metagenomics and culture.</title>
        <authorList>
            <person name="Gilroy R."/>
            <person name="Ravi A."/>
            <person name="Getino M."/>
            <person name="Pursley I."/>
            <person name="Horton D.L."/>
            <person name="Alikhan N.F."/>
            <person name="Baker D."/>
            <person name="Gharbi K."/>
            <person name="Hall N."/>
            <person name="Watson M."/>
            <person name="Adriaenssens E.M."/>
            <person name="Foster-Nyarko E."/>
            <person name="Jarju S."/>
            <person name="Secka A."/>
            <person name="Antonio M."/>
            <person name="Oren A."/>
            <person name="Chaudhuri R.R."/>
            <person name="La Ragione R."/>
            <person name="Hildebrand F."/>
            <person name="Pallen M.J."/>
        </authorList>
    </citation>
    <scope>NUCLEOTIDE SEQUENCE</scope>
    <source>
        <strain evidence="11">ChiSjej1B19-8411</strain>
    </source>
</reference>
<keyword evidence="8 9" id="KW-0482">Metalloprotease</keyword>
<evidence type="ECO:0000256" key="3">
    <source>
        <dbReference type="ARBA" id="ARBA00022438"/>
    </source>
</evidence>
<dbReference type="InterPro" id="IPR001948">
    <property type="entry name" value="Peptidase_M18"/>
</dbReference>
<evidence type="ECO:0000256" key="8">
    <source>
        <dbReference type="ARBA" id="ARBA00023049"/>
    </source>
</evidence>
<keyword evidence="4 9" id="KW-0645">Protease</keyword>
<comment type="similarity">
    <text evidence="2 9">Belongs to the peptidase M18 family.</text>
</comment>
<organism evidence="11 12">
    <name type="scientific">Candidatus Blautia gallistercoris</name>
    <dbReference type="NCBI Taxonomy" id="2838490"/>
    <lineage>
        <taxon>Bacteria</taxon>
        <taxon>Bacillati</taxon>
        <taxon>Bacillota</taxon>
        <taxon>Clostridia</taxon>
        <taxon>Lachnospirales</taxon>
        <taxon>Lachnospiraceae</taxon>
        <taxon>Blautia</taxon>
    </lineage>
</organism>
<keyword evidence="7 9" id="KW-0862">Zinc</keyword>
<evidence type="ECO:0000256" key="4">
    <source>
        <dbReference type="ARBA" id="ARBA00022670"/>
    </source>
</evidence>
<accession>A0A9D2B346</accession>
<dbReference type="Proteomes" id="UP000886817">
    <property type="component" value="Unassembled WGS sequence"/>
</dbReference>
<dbReference type="Pfam" id="PF02127">
    <property type="entry name" value="Peptidase_M18"/>
    <property type="match status" value="1"/>
</dbReference>
<keyword evidence="3 9" id="KW-0031">Aminopeptidase</keyword>
<evidence type="ECO:0000313" key="12">
    <source>
        <dbReference type="Proteomes" id="UP000886817"/>
    </source>
</evidence>
<evidence type="ECO:0000256" key="6">
    <source>
        <dbReference type="ARBA" id="ARBA00022801"/>
    </source>
</evidence>
<evidence type="ECO:0000256" key="1">
    <source>
        <dbReference type="ARBA" id="ARBA00001947"/>
    </source>
</evidence>
<evidence type="ECO:0000256" key="2">
    <source>
        <dbReference type="ARBA" id="ARBA00008290"/>
    </source>
</evidence>
<evidence type="ECO:0000256" key="10">
    <source>
        <dbReference type="RuleBase" id="RU004387"/>
    </source>
</evidence>
<keyword evidence="6 9" id="KW-0378">Hydrolase</keyword>
<dbReference type="PANTHER" id="PTHR28570">
    <property type="entry name" value="ASPARTYL AMINOPEPTIDASE"/>
    <property type="match status" value="1"/>
</dbReference>
<gene>
    <name evidence="11" type="ORF">IAA45_03285</name>
</gene>
<dbReference type="PANTHER" id="PTHR28570:SF3">
    <property type="entry name" value="ASPARTYL AMINOPEPTIDASE"/>
    <property type="match status" value="1"/>
</dbReference>